<dbReference type="Pfam" id="PF00571">
    <property type="entry name" value="CBS"/>
    <property type="match status" value="2"/>
</dbReference>
<keyword evidence="2" id="KW-0129">CBS domain</keyword>
<name>A0A445N2A6_9BACT</name>
<evidence type="ECO:0000313" key="4">
    <source>
        <dbReference type="EMBL" id="SPD75838.1"/>
    </source>
</evidence>
<dbReference type="PANTHER" id="PTHR48108:SF26">
    <property type="entry name" value="CBS DOMAIN-CONTAINING PROTEIN DDB_G0289609"/>
    <property type="match status" value="1"/>
</dbReference>
<reference evidence="4" key="1">
    <citation type="submission" date="2018-01" db="EMBL/GenBank/DDBJ databases">
        <authorList>
            <person name="Regsiter A."/>
            <person name="William W."/>
        </authorList>
    </citation>
    <scope>NUCLEOTIDE SEQUENCE</scope>
    <source>
        <strain evidence="4">TRIP AH-1</strain>
    </source>
</reference>
<feature type="domain" description="CBS" evidence="3">
    <location>
        <begin position="10"/>
        <end position="81"/>
    </location>
</feature>
<organism evidence="4">
    <name type="scientific">uncultured Desulfobacterium sp</name>
    <dbReference type="NCBI Taxonomy" id="201089"/>
    <lineage>
        <taxon>Bacteria</taxon>
        <taxon>Pseudomonadati</taxon>
        <taxon>Thermodesulfobacteriota</taxon>
        <taxon>Desulfobacteria</taxon>
        <taxon>Desulfobacterales</taxon>
        <taxon>Desulfobacteriaceae</taxon>
        <taxon>Desulfobacterium</taxon>
        <taxon>environmental samples</taxon>
    </lineage>
</organism>
<proteinExistence type="predicted"/>
<dbReference type="CDD" id="cd02205">
    <property type="entry name" value="CBS_pair_SF"/>
    <property type="match status" value="1"/>
</dbReference>
<evidence type="ECO:0000256" key="2">
    <source>
        <dbReference type="PROSITE-ProRule" id="PRU00703"/>
    </source>
</evidence>
<evidence type="ECO:0000256" key="1">
    <source>
        <dbReference type="ARBA" id="ARBA00022737"/>
    </source>
</evidence>
<evidence type="ECO:0000259" key="3">
    <source>
        <dbReference type="PROSITE" id="PS51371"/>
    </source>
</evidence>
<dbReference type="PROSITE" id="PS51371">
    <property type="entry name" value="CBS"/>
    <property type="match status" value="1"/>
</dbReference>
<dbReference type="Gene3D" id="3.10.580.10">
    <property type="entry name" value="CBS-domain"/>
    <property type="match status" value="1"/>
</dbReference>
<dbReference type="PANTHER" id="PTHR48108">
    <property type="entry name" value="CBS DOMAIN-CONTAINING PROTEIN CBSX2, CHLOROPLASTIC"/>
    <property type="match status" value="1"/>
</dbReference>
<sequence>MQDIKVKERMVPLNDYATVKEDATLYDAVLALESAQKGIEPGREKHAAVLVCDNNGKVIGKLTRWSILRGIEPQYKHIGDLKETSRFGFSPDFIKSMLTNYGLFRTALQDLCKKAAEVNVKDLMQTLSDMEYIDENATIDQAIHQLVMGHLASLLVTRGGDIIGILRLSDVFNEVCAQVKACKL</sequence>
<dbReference type="SUPFAM" id="SSF54631">
    <property type="entry name" value="CBS-domain pair"/>
    <property type="match status" value="1"/>
</dbReference>
<dbReference type="InterPro" id="IPR000644">
    <property type="entry name" value="CBS_dom"/>
</dbReference>
<dbReference type="AlphaFoldDB" id="A0A445N2A6"/>
<dbReference type="EMBL" id="OJIN01000221">
    <property type="protein sequence ID" value="SPD75838.1"/>
    <property type="molecule type" value="Genomic_DNA"/>
</dbReference>
<dbReference type="InterPro" id="IPR046342">
    <property type="entry name" value="CBS_dom_sf"/>
</dbReference>
<dbReference type="InterPro" id="IPR051462">
    <property type="entry name" value="CBS_domain-containing"/>
</dbReference>
<protein>
    <submittedName>
        <fullName evidence="4">CBS domain-containing protein</fullName>
    </submittedName>
</protein>
<accession>A0A445N2A6</accession>
<keyword evidence="1" id="KW-0677">Repeat</keyword>
<gene>
    <name evidence="4" type="ORF">PITCH_A760048</name>
</gene>